<dbReference type="InParanoid" id="A0A5J5F2B7"/>
<evidence type="ECO:0000313" key="3">
    <source>
        <dbReference type="Proteomes" id="UP000326924"/>
    </source>
</evidence>
<dbReference type="EMBL" id="VXIS01000057">
    <property type="protein sequence ID" value="KAA8909499.1"/>
    <property type="molecule type" value="Genomic_DNA"/>
</dbReference>
<protein>
    <submittedName>
        <fullName evidence="2">Uncharacterized protein</fullName>
    </submittedName>
</protein>
<organism evidence="2 3">
    <name type="scientific">Sphaerosporella brunnea</name>
    <dbReference type="NCBI Taxonomy" id="1250544"/>
    <lineage>
        <taxon>Eukaryota</taxon>
        <taxon>Fungi</taxon>
        <taxon>Dikarya</taxon>
        <taxon>Ascomycota</taxon>
        <taxon>Pezizomycotina</taxon>
        <taxon>Pezizomycetes</taxon>
        <taxon>Pezizales</taxon>
        <taxon>Pyronemataceae</taxon>
        <taxon>Sphaerosporella</taxon>
    </lineage>
</organism>
<name>A0A5J5F2B7_9PEZI</name>
<dbReference type="AlphaFoldDB" id="A0A5J5F2B7"/>
<proteinExistence type="predicted"/>
<accession>A0A5J5F2B7</accession>
<evidence type="ECO:0000313" key="2">
    <source>
        <dbReference type="EMBL" id="KAA8909499.1"/>
    </source>
</evidence>
<reference evidence="2 3" key="1">
    <citation type="submission" date="2019-09" db="EMBL/GenBank/DDBJ databases">
        <title>Draft genome of the ectomycorrhizal ascomycete Sphaerosporella brunnea.</title>
        <authorList>
            <consortium name="DOE Joint Genome Institute"/>
            <person name="Benucci G.M."/>
            <person name="Marozzi G."/>
            <person name="Antonielli L."/>
            <person name="Sanchez S."/>
            <person name="Marco P."/>
            <person name="Wang X."/>
            <person name="Falini L.B."/>
            <person name="Barry K."/>
            <person name="Haridas S."/>
            <person name="Lipzen A."/>
            <person name="Labutti K."/>
            <person name="Grigoriev I.V."/>
            <person name="Murat C."/>
            <person name="Martin F."/>
            <person name="Albertini E."/>
            <person name="Donnini D."/>
            <person name="Bonito G."/>
        </authorList>
    </citation>
    <scope>NUCLEOTIDE SEQUENCE [LARGE SCALE GENOMIC DNA]</scope>
    <source>
        <strain evidence="2 3">Sb_GMNB300</strain>
    </source>
</reference>
<sequence>MLCSFCRESSKILPSLLPASVSGHWSRLYLQTTSLPGTPLLPVEPKSAHYSTGKSNAPPSQSHPLPIKPSPRSAFRQNNIWPPLQRNPPPLEEPGRRHGIVGQRDQNARDERNHSRHLGSSQNRDKHRARFRELERERKEIKRVERAREAKRLHEEAQRISKVKKARALADGSWKYELVRNTRERVIIAARVRAKSNLEEFGAFFFH</sequence>
<keyword evidence="3" id="KW-1185">Reference proteome</keyword>
<feature type="compositionally biased region" description="Polar residues" evidence="1">
    <location>
        <begin position="49"/>
        <end position="63"/>
    </location>
</feature>
<evidence type="ECO:0000256" key="1">
    <source>
        <dbReference type="SAM" id="MobiDB-lite"/>
    </source>
</evidence>
<feature type="region of interest" description="Disordered" evidence="1">
    <location>
        <begin position="36"/>
        <end position="128"/>
    </location>
</feature>
<gene>
    <name evidence="2" type="ORF">FN846DRAFT_612954</name>
</gene>
<dbReference type="Proteomes" id="UP000326924">
    <property type="component" value="Unassembled WGS sequence"/>
</dbReference>
<comment type="caution">
    <text evidence="2">The sequence shown here is derived from an EMBL/GenBank/DDBJ whole genome shotgun (WGS) entry which is preliminary data.</text>
</comment>